<evidence type="ECO:0000313" key="6">
    <source>
        <dbReference type="Proteomes" id="UP000663722"/>
    </source>
</evidence>
<dbReference type="GO" id="GO:0016887">
    <property type="term" value="F:ATP hydrolysis activity"/>
    <property type="evidence" value="ECO:0007669"/>
    <property type="project" value="TreeGrafter"/>
</dbReference>
<keyword evidence="6" id="KW-1185">Reference proteome</keyword>
<dbReference type="GO" id="GO:0005524">
    <property type="term" value="F:ATP binding"/>
    <property type="evidence" value="ECO:0007669"/>
    <property type="project" value="UniProtKB-KW"/>
</dbReference>
<dbReference type="Pfam" id="PF00437">
    <property type="entry name" value="T2SSE"/>
    <property type="match status" value="1"/>
</dbReference>
<dbReference type="InterPro" id="IPR037257">
    <property type="entry name" value="T2SS_E_N_sf"/>
</dbReference>
<sequence>MLVDIGLLNNEDLEKALINQKKTNMKLGEFLVQEGLVSDPQMLNIISEQLGVKKYRPDKYPINVNLSEILPIDMAQNYQAAPLKKNGSLLIMAMTDPMNINALDAIEAYTDIEVEAVICTEQQLNFLITNIYGAESGIGGVLGDMEAMHYNSGDEDMEKLLATEDVEVKSLQGMAEESGTVRLVNAILSQAVNEGASDVHISPEKDSVQVRFRVDGKLRDVPAPPKSMILPIVSRFKILANMDISVSRIPQDGRFTARMNNKEINVRASIIPTIYGENLVLRILDTSTGIYALEQLGMAEEDRDKIESTITKPYGMILSTGPTGSGKTTTLYSVLKKINQPDINIITLEDPVEYRIEKIRQTQLNRKAGMTFASGIRSILRQDPDVIMVGEIRDPETATIAVQSALTGHRVLSTIHTNDAAGTITRFVDMGIEPFLISSVLLLSIAQRLVRKVCPYCKQPYDPPSASLKYWGLENVSRLFRDTDSEGRGGSDFMQAKGCFNCMNTGYKGRIGVFEVLVIDEMIQNMIIENRPAHEITRAAKAAGKFKSLKENVTEKILKGITTMDEAASAIMT</sequence>
<organism evidence="5 6">
    <name type="scientific">Desulfonema magnum</name>
    <dbReference type="NCBI Taxonomy" id="45655"/>
    <lineage>
        <taxon>Bacteria</taxon>
        <taxon>Pseudomonadati</taxon>
        <taxon>Thermodesulfobacteriota</taxon>
        <taxon>Desulfobacteria</taxon>
        <taxon>Desulfobacterales</taxon>
        <taxon>Desulfococcaceae</taxon>
        <taxon>Desulfonema</taxon>
    </lineage>
</organism>
<dbReference type="InterPro" id="IPR001482">
    <property type="entry name" value="T2SS/T4SS_dom"/>
</dbReference>
<evidence type="ECO:0000256" key="1">
    <source>
        <dbReference type="ARBA" id="ARBA00006611"/>
    </source>
</evidence>
<dbReference type="SUPFAM" id="SSF160246">
    <property type="entry name" value="EspE N-terminal domain-like"/>
    <property type="match status" value="1"/>
</dbReference>
<dbReference type="Gene3D" id="3.30.450.90">
    <property type="match status" value="1"/>
</dbReference>
<reference evidence="5" key="1">
    <citation type="journal article" date="2021" name="Microb. Physiol.">
        <title>Proteogenomic Insights into the Physiology of Marine, Sulfate-Reducing, Filamentous Desulfonema limicola and Desulfonema magnum.</title>
        <authorList>
            <person name="Schnaars V."/>
            <person name="Wohlbrand L."/>
            <person name="Scheve S."/>
            <person name="Hinrichs C."/>
            <person name="Reinhardt R."/>
            <person name="Rabus R."/>
        </authorList>
    </citation>
    <scope>NUCLEOTIDE SEQUENCE</scope>
    <source>
        <strain evidence="5">4be13</strain>
    </source>
</reference>
<evidence type="ECO:0000256" key="2">
    <source>
        <dbReference type="ARBA" id="ARBA00022741"/>
    </source>
</evidence>
<accession>A0A975BJY1</accession>
<dbReference type="Pfam" id="PF05157">
    <property type="entry name" value="MshEN"/>
    <property type="match status" value="1"/>
</dbReference>
<name>A0A975BJY1_9BACT</name>
<dbReference type="PANTHER" id="PTHR30258:SF1">
    <property type="entry name" value="PROTEIN TRANSPORT PROTEIN HOFB HOMOLOG"/>
    <property type="match status" value="1"/>
</dbReference>
<dbReference type="GO" id="GO:0005886">
    <property type="term" value="C:plasma membrane"/>
    <property type="evidence" value="ECO:0007669"/>
    <property type="project" value="TreeGrafter"/>
</dbReference>
<dbReference type="FunFam" id="3.40.50.300:FF:000398">
    <property type="entry name" value="Type IV pilus assembly ATPase PilB"/>
    <property type="match status" value="1"/>
</dbReference>
<dbReference type="EMBL" id="CP061800">
    <property type="protein sequence ID" value="QTA86706.1"/>
    <property type="molecule type" value="Genomic_DNA"/>
</dbReference>
<dbReference type="Gene3D" id="3.30.300.160">
    <property type="entry name" value="Type II secretion system, protein E, N-terminal domain"/>
    <property type="match status" value="1"/>
</dbReference>
<dbReference type="AlphaFoldDB" id="A0A975BJY1"/>
<dbReference type="PROSITE" id="PS00662">
    <property type="entry name" value="T2SP_E"/>
    <property type="match status" value="1"/>
</dbReference>
<evidence type="ECO:0000259" key="4">
    <source>
        <dbReference type="PROSITE" id="PS00662"/>
    </source>
</evidence>
<evidence type="ECO:0000313" key="5">
    <source>
        <dbReference type="EMBL" id="QTA86706.1"/>
    </source>
</evidence>
<evidence type="ECO:0000256" key="3">
    <source>
        <dbReference type="ARBA" id="ARBA00022840"/>
    </source>
</evidence>
<dbReference type="Proteomes" id="UP000663722">
    <property type="component" value="Chromosome"/>
</dbReference>
<proteinExistence type="inferred from homology"/>
<dbReference type="InterPro" id="IPR007831">
    <property type="entry name" value="T2SS_GspE_N"/>
</dbReference>
<comment type="similarity">
    <text evidence="1">Belongs to the GSP E family.</text>
</comment>
<dbReference type="KEGG" id="dmm:dnm_027300"/>
<dbReference type="Gene3D" id="3.40.50.300">
    <property type="entry name" value="P-loop containing nucleotide triphosphate hydrolases"/>
    <property type="match status" value="1"/>
</dbReference>
<gene>
    <name evidence="5" type="ORF">dnm_027300</name>
</gene>
<keyword evidence="3" id="KW-0067">ATP-binding</keyword>
<feature type="domain" description="Bacterial type II secretion system protein E" evidence="4">
    <location>
        <begin position="380"/>
        <end position="394"/>
    </location>
</feature>
<dbReference type="SUPFAM" id="SSF52540">
    <property type="entry name" value="P-loop containing nucleoside triphosphate hydrolases"/>
    <property type="match status" value="1"/>
</dbReference>
<dbReference type="CDD" id="cd01129">
    <property type="entry name" value="PulE-GspE-like"/>
    <property type="match status" value="1"/>
</dbReference>
<protein>
    <submittedName>
        <fullName evidence="5">General secretion pathway II protein, GspE-like</fullName>
    </submittedName>
</protein>
<dbReference type="PANTHER" id="PTHR30258">
    <property type="entry name" value="TYPE II SECRETION SYSTEM PROTEIN GSPE-RELATED"/>
    <property type="match status" value="1"/>
</dbReference>
<dbReference type="InterPro" id="IPR027417">
    <property type="entry name" value="P-loop_NTPase"/>
</dbReference>
<keyword evidence="2" id="KW-0547">Nucleotide-binding</keyword>